<organism evidence="1 2">
    <name type="scientific">Persea americana</name>
    <name type="common">Avocado</name>
    <dbReference type="NCBI Taxonomy" id="3435"/>
    <lineage>
        <taxon>Eukaryota</taxon>
        <taxon>Viridiplantae</taxon>
        <taxon>Streptophyta</taxon>
        <taxon>Embryophyta</taxon>
        <taxon>Tracheophyta</taxon>
        <taxon>Spermatophyta</taxon>
        <taxon>Magnoliopsida</taxon>
        <taxon>Magnoliidae</taxon>
        <taxon>Laurales</taxon>
        <taxon>Lauraceae</taxon>
        <taxon>Persea</taxon>
    </lineage>
</organism>
<gene>
    <name evidence="1" type="ORF">MRB53_024507</name>
</gene>
<keyword evidence="2" id="KW-1185">Reference proteome</keyword>
<name>A0ACC2LDS9_PERAE</name>
<dbReference type="EMBL" id="CM056815">
    <property type="protein sequence ID" value="KAJ8631184.1"/>
    <property type="molecule type" value="Genomic_DNA"/>
</dbReference>
<evidence type="ECO:0000313" key="2">
    <source>
        <dbReference type="Proteomes" id="UP001234297"/>
    </source>
</evidence>
<comment type="caution">
    <text evidence="1">The sequence shown here is derived from an EMBL/GenBank/DDBJ whole genome shotgun (WGS) entry which is preliminary data.</text>
</comment>
<reference evidence="1 2" key="1">
    <citation type="journal article" date="2022" name="Hortic Res">
        <title>A haplotype resolved chromosomal level avocado genome allows analysis of novel avocado genes.</title>
        <authorList>
            <person name="Nath O."/>
            <person name="Fletcher S.J."/>
            <person name="Hayward A."/>
            <person name="Shaw L.M."/>
            <person name="Masouleh A.K."/>
            <person name="Furtado A."/>
            <person name="Henry R.J."/>
            <person name="Mitter N."/>
        </authorList>
    </citation>
    <scope>NUCLEOTIDE SEQUENCE [LARGE SCALE GENOMIC DNA]</scope>
    <source>
        <strain evidence="2">cv. Hass</strain>
    </source>
</reference>
<sequence>MVNAVVGVLLDKLLALLVREGQQLLEFDSQFDKLKDELGYVQGYIKEVDRMRRKEGRDILKLVTRDLRELVYDAEDVIADCYIEFMKQHDGYWLNIVSCCSPRLLKISAQDLKTLKENKSKD</sequence>
<protein>
    <submittedName>
        <fullName evidence="1">Uncharacterized protein</fullName>
    </submittedName>
</protein>
<dbReference type="Proteomes" id="UP001234297">
    <property type="component" value="Chromosome 7"/>
</dbReference>
<accession>A0ACC2LDS9</accession>
<evidence type="ECO:0000313" key="1">
    <source>
        <dbReference type="EMBL" id="KAJ8631184.1"/>
    </source>
</evidence>
<proteinExistence type="predicted"/>